<dbReference type="InterPro" id="IPR002023">
    <property type="entry name" value="NuoE-like"/>
</dbReference>
<dbReference type="GO" id="GO:0003954">
    <property type="term" value="F:NADH dehydrogenase activity"/>
    <property type="evidence" value="ECO:0007669"/>
    <property type="project" value="TreeGrafter"/>
</dbReference>
<dbReference type="GO" id="GO:0046872">
    <property type="term" value="F:metal ion binding"/>
    <property type="evidence" value="ECO:0007669"/>
    <property type="project" value="UniProtKB-KW"/>
</dbReference>
<dbReference type="CDD" id="cd03064">
    <property type="entry name" value="TRX_Fd_NuoE"/>
    <property type="match status" value="1"/>
</dbReference>
<keyword evidence="5 7" id="KW-0411">Iron-sulfur</keyword>
<reference evidence="8 9" key="1">
    <citation type="submission" date="2018-08" db="EMBL/GenBank/DDBJ databases">
        <title>Pallidiluteibacterium maritimus gen. nov., sp. nov., isolated from coastal sediment.</title>
        <authorList>
            <person name="Zhou L.Y."/>
        </authorList>
    </citation>
    <scope>NUCLEOTIDE SEQUENCE [LARGE SCALE GENOMIC DNA]</scope>
    <source>
        <strain evidence="8 9">XSD2</strain>
    </source>
</reference>
<feature type="binding site" evidence="7">
    <location>
        <position position="78"/>
    </location>
    <ligand>
        <name>[2Fe-2S] cluster</name>
        <dbReference type="ChEBI" id="CHEBI:190135"/>
    </ligand>
</feature>
<dbReference type="SUPFAM" id="SSF52833">
    <property type="entry name" value="Thioredoxin-like"/>
    <property type="match status" value="1"/>
</dbReference>
<evidence type="ECO:0000313" key="8">
    <source>
        <dbReference type="EMBL" id="RIJ48343.1"/>
    </source>
</evidence>
<evidence type="ECO:0000256" key="3">
    <source>
        <dbReference type="ARBA" id="ARBA00022723"/>
    </source>
</evidence>
<evidence type="ECO:0000256" key="2">
    <source>
        <dbReference type="ARBA" id="ARBA00022714"/>
    </source>
</evidence>
<dbReference type="FunFam" id="3.40.30.10:FF:000015">
    <property type="entry name" value="NADH-quinone oxidoreductase subunit E"/>
    <property type="match status" value="1"/>
</dbReference>
<dbReference type="PANTHER" id="PTHR10371">
    <property type="entry name" value="NADH DEHYDROGENASE UBIQUINONE FLAVOPROTEIN 2, MITOCHONDRIAL"/>
    <property type="match status" value="1"/>
</dbReference>
<gene>
    <name evidence="8" type="ORF">D1614_11485</name>
</gene>
<comment type="cofactor">
    <cofactor evidence="7">
        <name>[2Fe-2S] cluster</name>
        <dbReference type="ChEBI" id="CHEBI:190135"/>
    </cofactor>
    <text evidence="7">Binds 1 [2Fe-2S] cluster.</text>
</comment>
<dbReference type="InterPro" id="IPR042128">
    <property type="entry name" value="NuoE_dom"/>
</dbReference>
<keyword evidence="3 7" id="KW-0479">Metal-binding</keyword>
<dbReference type="InterPro" id="IPR041921">
    <property type="entry name" value="NuoE_N"/>
</dbReference>
<dbReference type="Proteomes" id="UP000265926">
    <property type="component" value="Unassembled WGS sequence"/>
</dbReference>
<dbReference type="Gene3D" id="3.40.30.10">
    <property type="entry name" value="Glutaredoxin"/>
    <property type="match status" value="1"/>
</dbReference>
<organism evidence="8 9">
    <name type="scientific">Maribellus luteus</name>
    <dbReference type="NCBI Taxonomy" id="2305463"/>
    <lineage>
        <taxon>Bacteria</taxon>
        <taxon>Pseudomonadati</taxon>
        <taxon>Bacteroidota</taxon>
        <taxon>Bacteroidia</taxon>
        <taxon>Marinilabiliales</taxon>
        <taxon>Prolixibacteraceae</taxon>
        <taxon>Maribellus</taxon>
    </lineage>
</organism>
<dbReference type="Pfam" id="PF01257">
    <property type="entry name" value="2Fe-2S_thioredx"/>
    <property type="match status" value="1"/>
</dbReference>
<proteinExistence type="inferred from homology"/>
<evidence type="ECO:0000313" key="9">
    <source>
        <dbReference type="Proteomes" id="UP000265926"/>
    </source>
</evidence>
<feature type="binding site" evidence="7">
    <location>
        <position position="83"/>
    </location>
    <ligand>
        <name>[2Fe-2S] cluster</name>
        <dbReference type="ChEBI" id="CHEBI:190135"/>
    </ligand>
</feature>
<dbReference type="OrthoDB" id="9807941at2"/>
<protein>
    <submittedName>
        <fullName evidence="8">NAD(P)H-dependent oxidoreductase subunit E</fullName>
    </submittedName>
</protein>
<comment type="caution">
    <text evidence="8">The sequence shown here is derived from an EMBL/GenBank/DDBJ whole genome shotgun (WGS) entry which is preliminary data.</text>
</comment>
<feature type="binding site" evidence="7">
    <location>
        <position position="119"/>
    </location>
    <ligand>
        <name>[2Fe-2S] cluster</name>
        <dbReference type="ChEBI" id="CHEBI:190135"/>
    </ligand>
</feature>
<name>A0A399T373_9BACT</name>
<dbReference type="AlphaFoldDB" id="A0A399T373"/>
<dbReference type="RefSeq" id="WP_119438075.1">
    <property type="nucleotide sequence ID" value="NZ_QWGR01000005.1"/>
</dbReference>
<evidence type="ECO:0000256" key="4">
    <source>
        <dbReference type="ARBA" id="ARBA00023004"/>
    </source>
</evidence>
<evidence type="ECO:0000256" key="6">
    <source>
        <dbReference type="ARBA" id="ARBA00034078"/>
    </source>
</evidence>
<dbReference type="GO" id="GO:0051537">
    <property type="term" value="F:2 iron, 2 sulfur cluster binding"/>
    <property type="evidence" value="ECO:0007669"/>
    <property type="project" value="UniProtKB-KW"/>
</dbReference>
<keyword evidence="2 7" id="KW-0001">2Fe-2S</keyword>
<dbReference type="EMBL" id="QWGR01000005">
    <property type="protein sequence ID" value="RIJ48343.1"/>
    <property type="molecule type" value="Genomic_DNA"/>
</dbReference>
<sequence length="161" mass="18374">MDPIQTLVKDLADIHGRKRENLLPIMQGVVEKEHYLSELSMIEIAREMDIPAADVYGTATFYSFLETKSTGKYTIRVCKTITCAMKGKNQVLFAIQDMLKIKLGETTPDHQFTLLETNCLGWCHKAPAMLINDEVYTELTPEKVREILSEYMKQNGNNGYH</sequence>
<comment type="cofactor">
    <cofactor evidence="6">
        <name>[2Fe-2S] cluster</name>
        <dbReference type="ChEBI" id="CHEBI:190135"/>
    </cofactor>
</comment>
<keyword evidence="4 7" id="KW-0408">Iron</keyword>
<dbReference type="PIRSF" id="PIRSF000216">
    <property type="entry name" value="NADH_DH_24kDa"/>
    <property type="match status" value="1"/>
</dbReference>
<dbReference type="Gene3D" id="1.10.10.1590">
    <property type="entry name" value="NADH-quinone oxidoreductase subunit E"/>
    <property type="match status" value="1"/>
</dbReference>
<dbReference type="InterPro" id="IPR036249">
    <property type="entry name" value="Thioredoxin-like_sf"/>
</dbReference>
<keyword evidence="9" id="KW-1185">Reference proteome</keyword>
<feature type="binding site" evidence="7">
    <location>
        <position position="123"/>
    </location>
    <ligand>
        <name>[2Fe-2S] cluster</name>
        <dbReference type="ChEBI" id="CHEBI:190135"/>
    </ligand>
</feature>
<accession>A0A399T373</accession>
<dbReference type="PROSITE" id="PS01099">
    <property type="entry name" value="COMPLEX1_24K"/>
    <property type="match status" value="1"/>
</dbReference>
<comment type="similarity">
    <text evidence="1">Belongs to the complex I 24 kDa subunit family.</text>
</comment>
<evidence type="ECO:0000256" key="1">
    <source>
        <dbReference type="ARBA" id="ARBA00010643"/>
    </source>
</evidence>
<dbReference type="PANTHER" id="PTHR10371:SF3">
    <property type="entry name" value="NADH DEHYDROGENASE [UBIQUINONE] FLAVOPROTEIN 2, MITOCHONDRIAL"/>
    <property type="match status" value="1"/>
</dbReference>
<evidence type="ECO:0000256" key="5">
    <source>
        <dbReference type="ARBA" id="ARBA00023014"/>
    </source>
</evidence>
<evidence type="ECO:0000256" key="7">
    <source>
        <dbReference type="PIRSR" id="PIRSR000216-1"/>
    </source>
</evidence>